<dbReference type="AlphaFoldDB" id="A0A2M6UCK8"/>
<dbReference type="RefSeq" id="WP_100177518.1">
    <property type="nucleotide sequence ID" value="NZ_LFJC01000003.1"/>
</dbReference>
<feature type="transmembrane region" description="Helical" evidence="1">
    <location>
        <begin position="202"/>
        <end position="221"/>
    </location>
</feature>
<feature type="transmembrane region" description="Helical" evidence="1">
    <location>
        <begin position="168"/>
        <end position="190"/>
    </location>
</feature>
<organism evidence="2 3">
    <name type="scientific">Bradyrhizobium nitroreducens</name>
    <dbReference type="NCBI Taxonomy" id="709803"/>
    <lineage>
        <taxon>Bacteria</taxon>
        <taxon>Pseudomonadati</taxon>
        <taxon>Pseudomonadota</taxon>
        <taxon>Alphaproteobacteria</taxon>
        <taxon>Hyphomicrobiales</taxon>
        <taxon>Nitrobacteraceae</taxon>
        <taxon>Bradyrhizobium</taxon>
    </lineage>
</organism>
<dbReference type="Proteomes" id="UP000228930">
    <property type="component" value="Unassembled WGS sequence"/>
</dbReference>
<evidence type="ECO:0000313" key="2">
    <source>
        <dbReference type="EMBL" id="PIT02323.1"/>
    </source>
</evidence>
<sequence length="249" mass="27400">MADTAETSLSEATDVASVLQSAIELKNFAVRRGLPVPDALLKDLSEISASFRDQEHAPDVDCRLDALIRDLTNITWPTTTRTLEFAAQKGKVHFFQRHFRGFLFALLLFALFLSIGSLIAASGEKHSDLGEHLFPLALGLLGSTTYIFFSLMNVVSERAVDESDVFSSYARLMLGPAFGWLFAQVFNVSITASTATNAKSQLLLLIPFVAGFSTRLVLGIINQSIQAIEITLGLNDKRTELKNRSTTRR</sequence>
<feature type="transmembrane region" description="Helical" evidence="1">
    <location>
        <begin position="133"/>
        <end position="156"/>
    </location>
</feature>
<reference evidence="2 3" key="1">
    <citation type="submission" date="2015-06" db="EMBL/GenBank/DDBJ databases">
        <title>Comparative genome analysis of nirS-carrying Bradyrhizobium sp. strains.</title>
        <authorList>
            <person name="Ishii S."/>
            <person name="Jang J."/>
            <person name="Nishizawa T."/>
            <person name="Senoo K."/>
        </authorList>
    </citation>
    <scope>NUCLEOTIDE SEQUENCE [LARGE SCALE GENOMIC DNA]</scope>
    <source>
        <strain evidence="2 3">TSA1</strain>
    </source>
</reference>
<dbReference type="EMBL" id="LFJC01000003">
    <property type="protein sequence ID" value="PIT02323.1"/>
    <property type="molecule type" value="Genomic_DNA"/>
</dbReference>
<evidence type="ECO:0000313" key="3">
    <source>
        <dbReference type="Proteomes" id="UP000228930"/>
    </source>
</evidence>
<evidence type="ECO:0000256" key="1">
    <source>
        <dbReference type="SAM" id="Phobius"/>
    </source>
</evidence>
<protein>
    <submittedName>
        <fullName evidence="2">Uncharacterized protein</fullName>
    </submittedName>
</protein>
<proteinExistence type="predicted"/>
<keyword evidence="1" id="KW-1133">Transmembrane helix</keyword>
<accession>A0A2M6UCK8</accession>
<comment type="caution">
    <text evidence="2">The sequence shown here is derived from an EMBL/GenBank/DDBJ whole genome shotgun (WGS) entry which is preliminary data.</text>
</comment>
<keyword evidence="1" id="KW-0472">Membrane</keyword>
<keyword evidence="1" id="KW-0812">Transmembrane</keyword>
<name>A0A2M6UCK8_9BRAD</name>
<keyword evidence="3" id="KW-1185">Reference proteome</keyword>
<feature type="transmembrane region" description="Helical" evidence="1">
    <location>
        <begin position="101"/>
        <end position="121"/>
    </location>
</feature>
<gene>
    <name evidence="2" type="ORF">TSA1_17340</name>
</gene>